<name>A0A7Y3T2I6_9HYPH</name>
<dbReference type="AlphaFoldDB" id="A0A7Y3T2I6"/>
<evidence type="ECO:0000259" key="1">
    <source>
        <dbReference type="Pfam" id="PF12728"/>
    </source>
</evidence>
<dbReference type="InterPro" id="IPR041657">
    <property type="entry name" value="HTH_17"/>
</dbReference>
<sequence length="66" mass="7281">MSQTANTIQPRAYGITDAAKYLSVHRSTIYRLAHNGELKIKKIAGRAVVLREDLDKFLDNLPAAVG</sequence>
<dbReference type="Proteomes" id="UP000526233">
    <property type="component" value="Unassembled WGS sequence"/>
</dbReference>
<evidence type="ECO:0000313" key="2">
    <source>
        <dbReference type="EMBL" id="NNV19523.1"/>
    </source>
</evidence>
<evidence type="ECO:0000313" key="3">
    <source>
        <dbReference type="Proteomes" id="UP000526233"/>
    </source>
</evidence>
<dbReference type="InterPro" id="IPR010093">
    <property type="entry name" value="SinI_DNA-bd"/>
</dbReference>
<organism evidence="2 3">
    <name type="scientific">Brucella pseudogrignonensis</name>
    <dbReference type="NCBI Taxonomy" id="419475"/>
    <lineage>
        <taxon>Bacteria</taxon>
        <taxon>Pseudomonadati</taxon>
        <taxon>Pseudomonadota</taxon>
        <taxon>Alphaproteobacteria</taxon>
        <taxon>Hyphomicrobiales</taxon>
        <taxon>Brucellaceae</taxon>
        <taxon>Brucella/Ochrobactrum group</taxon>
        <taxon>Brucella</taxon>
    </lineage>
</organism>
<dbReference type="RefSeq" id="WP_171379657.1">
    <property type="nucleotide sequence ID" value="NZ_PKQI01000001.1"/>
</dbReference>
<comment type="caution">
    <text evidence="2">The sequence shown here is derived from an EMBL/GenBank/DDBJ whole genome shotgun (WGS) entry which is preliminary data.</text>
</comment>
<dbReference type="Pfam" id="PF12728">
    <property type="entry name" value="HTH_17"/>
    <property type="match status" value="1"/>
</dbReference>
<accession>A0A7Y3T2I6</accession>
<feature type="domain" description="Helix-turn-helix" evidence="1">
    <location>
        <begin position="13"/>
        <end position="60"/>
    </location>
</feature>
<dbReference type="NCBIfam" id="TIGR01764">
    <property type="entry name" value="excise"/>
    <property type="match status" value="1"/>
</dbReference>
<keyword evidence="2" id="KW-0238">DNA-binding</keyword>
<dbReference type="EMBL" id="PKQI01000001">
    <property type="protein sequence ID" value="NNV19523.1"/>
    <property type="molecule type" value="Genomic_DNA"/>
</dbReference>
<protein>
    <submittedName>
        <fullName evidence="2">DNA-binding protein</fullName>
    </submittedName>
</protein>
<gene>
    <name evidence="2" type="ORF">EHE22_03645</name>
</gene>
<dbReference type="GO" id="GO:0003677">
    <property type="term" value="F:DNA binding"/>
    <property type="evidence" value="ECO:0007669"/>
    <property type="project" value="UniProtKB-KW"/>
</dbReference>
<reference evidence="2 3" key="1">
    <citation type="submission" date="2018-11" db="EMBL/GenBank/DDBJ databases">
        <title>Genome sequencing and analysis.</title>
        <authorList>
            <person name="Huang Y.-T."/>
        </authorList>
    </citation>
    <scope>NUCLEOTIDE SEQUENCE [LARGE SCALE GENOMIC DNA]</scope>
    <source>
        <strain evidence="2 3">SHIN</strain>
    </source>
</reference>
<proteinExistence type="predicted"/>